<accession>A0A1I1AKB6</accession>
<dbReference type="SUPFAM" id="SSF69360">
    <property type="entry name" value="Cell wall binding repeat"/>
    <property type="match status" value="1"/>
</dbReference>
<dbReference type="PROSITE" id="PS51170">
    <property type="entry name" value="CW"/>
    <property type="match status" value="5"/>
</dbReference>
<reference evidence="4 5" key="1">
    <citation type="submission" date="2016-10" db="EMBL/GenBank/DDBJ databases">
        <authorList>
            <person name="de Groot N.N."/>
        </authorList>
    </citation>
    <scope>NUCLEOTIDE SEQUENCE [LARGE SCALE GENOMIC DNA]</scope>
    <source>
        <strain evidence="4 5">DSM 12271</strain>
    </source>
</reference>
<dbReference type="EMBL" id="FOKI01000039">
    <property type="protein sequence ID" value="SFB38449.1"/>
    <property type="molecule type" value="Genomic_DNA"/>
</dbReference>
<dbReference type="Pfam" id="PF19127">
    <property type="entry name" value="Choline_bind_3"/>
    <property type="match status" value="2"/>
</dbReference>
<feature type="repeat" description="Cell wall-binding" evidence="2">
    <location>
        <begin position="60"/>
        <end position="79"/>
    </location>
</feature>
<keyword evidence="5" id="KW-1185">Reference proteome</keyword>
<evidence type="ECO:0000256" key="2">
    <source>
        <dbReference type="PROSITE-ProRule" id="PRU00591"/>
    </source>
</evidence>
<evidence type="ECO:0000256" key="1">
    <source>
        <dbReference type="ARBA" id="ARBA00022737"/>
    </source>
</evidence>
<feature type="repeat" description="Cell wall-binding" evidence="2">
    <location>
        <begin position="160"/>
        <end position="179"/>
    </location>
</feature>
<dbReference type="InterPro" id="IPR018337">
    <property type="entry name" value="Cell_wall/Cho-bd_repeat"/>
</dbReference>
<feature type="repeat" description="Cell wall-binding" evidence="2">
    <location>
        <begin position="140"/>
        <end position="159"/>
    </location>
</feature>
<evidence type="ECO:0000313" key="4">
    <source>
        <dbReference type="EMBL" id="SFB38449.1"/>
    </source>
</evidence>
<dbReference type="AlphaFoldDB" id="A0A1I1AKB6"/>
<dbReference type="Gene3D" id="2.10.270.10">
    <property type="entry name" value="Cholin Binding"/>
    <property type="match status" value="2"/>
</dbReference>
<keyword evidence="3" id="KW-0732">Signal</keyword>
<sequence>MKKYLIIALIATTIGTSLIGVPQTVSAKTDSSVIATATSGQGWVEKEGKWYYQKADGTNTVGWDFINGEWYHFESNGEMSRAWQVIDGNKYFFKHTGEMIRGWAQLNEEWCYFNQSGVMQTGWQKINGDWYFFEDNGPMATGWNKIYGNWYYLKDDGAMITGWQWIGTAWYYLNDSGAMLTGWQQLGSEWYYLNGDGSMAKDTTVDGWWLDSSGVGHKVLDEANIDWDLTNKLNNSEWMYNNPSFGKPEELKQTALDISLDRPISNLEELKKGWRAPNRDKFSYQEHKKVVKEVNSGDIDINKLTLPITWKKTNFLPNPDMGFQIGNFKRMFAYYDSDKKVYQIIYVNIRLN</sequence>
<name>A0A1I1AKB6_9CLOT</name>
<protein>
    <submittedName>
        <fullName evidence="4">Putative cell wall binding repeat-containing protein</fullName>
    </submittedName>
</protein>
<dbReference type="Pfam" id="PF01473">
    <property type="entry name" value="Choline_bind_1"/>
    <property type="match status" value="3"/>
</dbReference>
<dbReference type="Proteomes" id="UP000198619">
    <property type="component" value="Unassembled WGS sequence"/>
</dbReference>
<feature type="repeat" description="Cell wall-binding" evidence="2">
    <location>
        <begin position="180"/>
        <end position="199"/>
    </location>
</feature>
<feature type="chain" id="PRO_5011646595" evidence="3">
    <location>
        <begin position="28"/>
        <end position="352"/>
    </location>
</feature>
<feature type="signal peptide" evidence="3">
    <location>
        <begin position="1"/>
        <end position="27"/>
    </location>
</feature>
<keyword evidence="1" id="KW-0677">Repeat</keyword>
<evidence type="ECO:0000256" key="3">
    <source>
        <dbReference type="SAM" id="SignalP"/>
    </source>
</evidence>
<gene>
    <name evidence="4" type="ORF">SAMN04488528_10399</name>
</gene>
<dbReference type="STRING" id="84698.SAMN04488528_10399"/>
<organism evidence="4 5">
    <name type="scientific">Clostridium frigidicarnis</name>
    <dbReference type="NCBI Taxonomy" id="84698"/>
    <lineage>
        <taxon>Bacteria</taxon>
        <taxon>Bacillati</taxon>
        <taxon>Bacillota</taxon>
        <taxon>Clostridia</taxon>
        <taxon>Eubacteriales</taxon>
        <taxon>Clostridiaceae</taxon>
        <taxon>Clostridium</taxon>
    </lineage>
</organism>
<evidence type="ECO:0000313" key="5">
    <source>
        <dbReference type="Proteomes" id="UP000198619"/>
    </source>
</evidence>
<proteinExistence type="predicted"/>
<dbReference type="RefSeq" id="WP_090042781.1">
    <property type="nucleotide sequence ID" value="NZ_FOKI01000039.1"/>
</dbReference>
<feature type="repeat" description="Cell wall-binding" evidence="2">
    <location>
        <begin position="120"/>
        <end position="139"/>
    </location>
</feature>